<dbReference type="OrthoDB" id="239053at2759"/>
<comment type="caution">
    <text evidence="2">The sequence shown here is derived from an EMBL/GenBank/DDBJ whole genome shotgun (WGS) entry which is preliminary data.</text>
</comment>
<evidence type="ECO:0000313" key="2">
    <source>
        <dbReference type="EMBL" id="MPC32176.1"/>
    </source>
</evidence>
<feature type="chain" id="PRO_5022771944" evidence="1">
    <location>
        <begin position="36"/>
        <end position="78"/>
    </location>
</feature>
<keyword evidence="1" id="KW-0732">Signal</keyword>
<protein>
    <submittedName>
        <fullName evidence="2">Uncharacterized protein</fullName>
    </submittedName>
</protein>
<organism evidence="2 3">
    <name type="scientific">Portunus trituberculatus</name>
    <name type="common">Swimming crab</name>
    <name type="synonym">Neptunus trituberculatus</name>
    <dbReference type="NCBI Taxonomy" id="210409"/>
    <lineage>
        <taxon>Eukaryota</taxon>
        <taxon>Metazoa</taxon>
        <taxon>Ecdysozoa</taxon>
        <taxon>Arthropoda</taxon>
        <taxon>Crustacea</taxon>
        <taxon>Multicrustacea</taxon>
        <taxon>Malacostraca</taxon>
        <taxon>Eumalacostraca</taxon>
        <taxon>Eucarida</taxon>
        <taxon>Decapoda</taxon>
        <taxon>Pleocyemata</taxon>
        <taxon>Brachyura</taxon>
        <taxon>Eubrachyura</taxon>
        <taxon>Portunoidea</taxon>
        <taxon>Portunidae</taxon>
        <taxon>Portuninae</taxon>
        <taxon>Portunus</taxon>
    </lineage>
</organism>
<name>A0A5B7EG17_PORTR</name>
<sequence>MEGPKGGSCRAWLAMARGPFRLLLCVAALAPTILAANQIKGLDDAILFRLNWGGGDAGLLVSRGVVRGAVVLAAVQGN</sequence>
<keyword evidence="3" id="KW-1185">Reference proteome</keyword>
<evidence type="ECO:0000313" key="3">
    <source>
        <dbReference type="Proteomes" id="UP000324222"/>
    </source>
</evidence>
<dbReference type="AlphaFoldDB" id="A0A5B7EG17"/>
<gene>
    <name evidence="2" type="ORF">E2C01_025482</name>
</gene>
<dbReference type="EMBL" id="VSRR010002578">
    <property type="protein sequence ID" value="MPC32176.1"/>
    <property type="molecule type" value="Genomic_DNA"/>
</dbReference>
<reference evidence="2 3" key="1">
    <citation type="submission" date="2019-05" db="EMBL/GenBank/DDBJ databases">
        <title>Another draft genome of Portunus trituberculatus and its Hox gene families provides insights of decapod evolution.</title>
        <authorList>
            <person name="Jeong J.-H."/>
            <person name="Song I."/>
            <person name="Kim S."/>
            <person name="Choi T."/>
            <person name="Kim D."/>
            <person name="Ryu S."/>
            <person name="Kim W."/>
        </authorList>
    </citation>
    <scope>NUCLEOTIDE SEQUENCE [LARGE SCALE GENOMIC DNA]</scope>
    <source>
        <tissue evidence="2">Muscle</tissue>
    </source>
</reference>
<accession>A0A5B7EG17</accession>
<dbReference type="Proteomes" id="UP000324222">
    <property type="component" value="Unassembled WGS sequence"/>
</dbReference>
<feature type="signal peptide" evidence="1">
    <location>
        <begin position="1"/>
        <end position="35"/>
    </location>
</feature>
<proteinExistence type="predicted"/>
<evidence type="ECO:0000256" key="1">
    <source>
        <dbReference type="SAM" id="SignalP"/>
    </source>
</evidence>